<protein>
    <submittedName>
        <fullName evidence="1">Uncharacterized protein</fullName>
    </submittedName>
</protein>
<name>A0A0A8ZLE1_ARUDO</name>
<dbReference type="EMBL" id="GBRH01257661">
    <property type="protein sequence ID" value="JAD40234.1"/>
    <property type="molecule type" value="Transcribed_RNA"/>
</dbReference>
<reference evidence="1" key="2">
    <citation type="journal article" date="2015" name="Data Brief">
        <title>Shoot transcriptome of the giant reed, Arundo donax.</title>
        <authorList>
            <person name="Barrero R.A."/>
            <person name="Guerrero F.D."/>
            <person name="Moolhuijzen P."/>
            <person name="Goolsby J.A."/>
            <person name="Tidwell J."/>
            <person name="Bellgard S.E."/>
            <person name="Bellgard M.I."/>
        </authorList>
    </citation>
    <scope>NUCLEOTIDE SEQUENCE</scope>
    <source>
        <tissue evidence="1">Shoot tissue taken approximately 20 cm above the soil surface</tissue>
    </source>
</reference>
<accession>A0A0A8ZLE1</accession>
<organism evidence="1">
    <name type="scientific">Arundo donax</name>
    <name type="common">Giant reed</name>
    <name type="synonym">Donax arundinaceus</name>
    <dbReference type="NCBI Taxonomy" id="35708"/>
    <lineage>
        <taxon>Eukaryota</taxon>
        <taxon>Viridiplantae</taxon>
        <taxon>Streptophyta</taxon>
        <taxon>Embryophyta</taxon>
        <taxon>Tracheophyta</taxon>
        <taxon>Spermatophyta</taxon>
        <taxon>Magnoliopsida</taxon>
        <taxon>Liliopsida</taxon>
        <taxon>Poales</taxon>
        <taxon>Poaceae</taxon>
        <taxon>PACMAD clade</taxon>
        <taxon>Arundinoideae</taxon>
        <taxon>Arundineae</taxon>
        <taxon>Arundo</taxon>
    </lineage>
</organism>
<evidence type="ECO:0000313" key="1">
    <source>
        <dbReference type="EMBL" id="JAD40234.1"/>
    </source>
</evidence>
<dbReference type="AlphaFoldDB" id="A0A0A8ZLE1"/>
<reference evidence="1" key="1">
    <citation type="submission" date="2014-09" db="EMBL/GenBank/DDBJ databases">
        <authorList>
            <person name="Magalhaes I.L.F."/>
            <person name="Oliveira U."/>
            <person name="Santos F.R."/>
            <person name="Vidigal T.H.D.A."/>
            <person name="Brescovit A.D."/>
            <person name="Santos A.J."/>
        </authorList>
    </citation>
    <scope>NUCLEOTIDE SEQUENCE</scope>
    <source>
        <tissue evidence="1">Shoot tissue taken approximately 20 cm above the soil surface</tissue>
    </source>
</reference>
<sequence length="57" mass="6007">MVSSLARWPLFGILSGSRPWNAAAVASSLRVRRCRSPPAVGLEETRCGCSTSRSSGA</sequence>
<proteinExistence type="predicted"/>